<evidence type="ECO:0000256" key="1">
    <source>
        <dbReference type="ARBA" id="ARBA00022553"/>
    </source>
</evidence>
<dbReference type="PANTHER" id="PTHR44591:SF3">
    <property type="entry name" value="RESPONSE REGULATORY DOMAIN-CONTAINING PROTEIN"/>
    <property type="match status" value="1"/>
</dbReference>
<dbReference type="InterPro" id="IPR011006">
    <property type="entry name" value="CheY-like_superfamily"/>
</dbReference>
<dbReference type="CDD" id="cd17574">
    <property type="entry name" value="REC_OmpR"/>
    <property type="match status" value="1"/>
</dbReference>
<sequence>MSKILLVEDETILRETLAEILELNDFEVITASSGLEALEILKDTVPDLILSDVLMPGMTGFEMMEQVKIQAQFKDVPFIFLSALTSHDDKQKGLDLGCRHFITKPFKSFEVVKLITATLAKD</sequence>
<evidence type="ECO:0000313" key="4">
    <source>
        <dbReference type="EMBL" id="QEK51821.1"/>
    </source>
</evidence>
<name>A0A5C0VJF3_9SPHI</name>
<evidence type="ECO:0000259" key="3">
    <source>
        <dbReference type="PROSITE" id="PS50110"/>
    </source>
</evidence>
<dbReference type="KEGG" id="pej:FYC62_09310"/>
<proteinExistence type="predicted"/>
<keyword evidence="5" id="KW-1185">Reference proteome</keyword>
<dbReference type="RefSeq" id="WP_052177052.1">
    <property type="nucleotide sequence ID" value="NZ_CP043329.1"/>
</dbReference>
<evidence type="ECO:0000313" key="5">
    <source>
        <dbReference type="Proteomes" id="UP000323653"/>
    </source>
</evidence>
<dbReference type="EMBL" id="CP043329">
    <property type="protein sequence ID" value="QEK51821.1"/>
    <property type="molecule type" value="Genomic_DNA"/>
</dbReference>
<dbReference type="PANTHER" id="PTHR44591">
    <property type="entry name" value="STRESS RESPONSE REGULATOR PROTEIN 1"/>
    <property type="match status" value="1"/>
</dbReference>
<organism evidence="4 5">
    <name type="scientific">Pedobacter aquae</name>
    <dbReference type="NCBI Taxonomy" id="2605747"/>
    <lineage>
        <taxon>Bacteria</taxon>
        <taxon>Pseudomonadati</taxon>
        <taxon>Bacteroidota</taxon>
        <taxon>Sphingobacteriia</taxon>
        <taxon>Sphingobacteriales</taxon>
        <taxon>Sphingobacteriaceae</taxon>
        <taxon>Pedobacter</taxon>
    </lineage>
</organism>
<keyword evidence="1 2" id="KW-0597">Phosphoprotein</keyword>
<reference evidence="4 5" key="1">
    <citation type="submission" date="2019-08" db="EMBL/GenBank/DDBJ databases">
        <title>Pedobacter sp. nov., isolated from Han river, South Korea.</title>
        <authorList>
            <person name="Lee D.-H."/>
            <person name="Kim Y.-S."/>
            <person name="Hwang E.-M."/>
            <person name="Le Tran T.C."/>
            <person name="Cha C.-J."/>
        </authorList>
    </citation>
    <scope>NUCLEOTIDE SEQUENCE [LARGE SCALE GENOMIC DNA]</scope>
    <source>
        <strain evidence="4 5">CJ43</strain>
    </source>
</reference>
<accession>A0A5C0VJF3</accession>
<evidence type="ECO:0000256" key="2">
    <source>
        <dbReference type="PROSITE-ProRule" id="PRU00169"/>
    </source>
</evidence>
<dbReference type="PROSITE" id="PS50110">
    <property type="entry name" value="RESPONSE_REGULATORY"/>
    <property type="match status" value="1"/>
</dbReference>
<dbReference type="InterPro" id="IPR001789">
    <property type="entry name" value="Sig_transdc_resp-reg_receiver"/>
</dbReference>
<dbReference type="SUPFAM" id="SSF52172">
    <property type="entry name" value="CheY-like"/>
    <property type="match status" value="1"/>
</dbReference>
<feature type="modified residue" description="4-aspartylphosphate" evidence="2">
    <location>
        <position position="52"/>
    </location>
</feature>
<protein>
    <submittedName>
        <fullName evidence="4">Response regulator</fullName>
    </submittedName>
</protein>
<dbReference type="GO" id="GO:0000160">
    <property type="term" value="P:phosphorelay signal transduction system"/>
    <property type="evidence" value="ECO:0007669"/>
    <property type="project" value="InterPro"/>
</dbReference>
<dbReference type="Pfam" id="PF00072">
    <property type="entry name" value="Response_reg"/>
    <property type="match status" value="1"/>
</dbReference>
<feature type="domain" description="Response regulatory" evidence="3">
    <location>
        <begin position="3"/>
        <end position="119"/>
    </location>
</feature>
<dbReference type="Proteomes" id="UP000323653">
    <property type="component" value="Chromosome"/>
</dbReference>
<gene>
    <name evidence="4" type="ORF">FYC62_09310</name>
</gene>
<dbReference type="AlphaFoldDB" id="A0A5C0VJF3"/>
<dbReference type="SMART" id="SM00448">
    <property type="entry name" value="REC"/>
    <property type="match status" value="1"/>
</dbReference>
<dbReference type="Gene3D" id="3.40.50.2300">
    <property type="match status" value="1"/>
</dbReference>
<dbReference type="InterPro" id="IPR050595">
    <property type="entry name" value="Bact_response_regulator"/>
</dbReference>